<sequence>MFIKISLAVLLLALIVSTQGRVFVRSSSSDSSESSESSKSSESSDSSESSESKALDWLNRGRTVVVYLPAPQQETVLNSIAETEDNSVARNQLPALDAANNTLNNNVAVSHLDSKKRHSQKNI</sequence>
<keyword evidence="2" id="KW-0732">Signal</keyword>
<protein>
    <submittedName>
        <fullName evidence="3">Uncharacterized protein</fullName>
    </submittedName>
</protein>
<feature type="compositionally biased region" description="Low complexity" evidence="1">
    <location>
        <begin position="26"/>
        <end position="49"/>
    </location>
</feature>
<evidence type="ECO:0000256" key="1">
    <source>
        <dbReference type="SAM" id="MobiDB-lite"/>
    </source>
</evidence>
<dbReference type="EMBL" id="OE846919">
    <property type="protein sequence ID" value="CAD7610630.1"/>
    <property type="molecule type" value="Genomic_DNA"/>
</dbReference>
<evidence type="ECO:0000313" key="3">
    <source>
        <dbReference type="EMBL" id="CAD7610630.1"/>
    </source>
</evidence>
<gene>
    <name evidence="3" type="ORF">TGEB3V08_LOCUS10788</name>
</gene>
<proteinExistence type="predicted"/>
<reference evidence="3" key="1">
    <citation type="submission" date="2020-11" db="EMBL/GenBank/DDBJ databases">
        <authorList>
            <person name="Tran Van P."/>
        </authorList>
    </citation>
    <scope>NUCLEOTIDE SEQUENCE</scope>
</reference>
<feature type="region of interest" description="Disordered" evidence="1">
    <location>
        <begin position="23"/>
        <end position="54"/>
    </location>
</feature>
<evidence type="ECO:0000256" key="2">
    <source>
        <dbReference type="SAM" id="SignalP"/>
    </source>
</evidence>
<dbReference type="AlphaFoldDB" id="A0A7R9PRP6"/>
<feature type="signal peptide" evidence="2">
    <location>
        <begin position="1"/>
        <end position="20"/>
    </location>
</feature>
<organism evidence="3">
    <name type="scientific">Timema genevievae</name>
    <name type="common">Walking stick</name>
    <dbReference type="NCBI Taxonomy" id="629358"/>
    <lineage>
        <taxon>Eukaryota</taxon>
        <taxon>Metazoa</taxon>
        <taxon>Ecdysozoa</taxon>
        <taxon>Arthropoda</taxon>
        <taxon>Hexapoda</taxon>
        <taxon>Insecta</taxon>
        <taxon>Pterygota</taxon>
        <taxon>Neoptera</taxon>
        <taxon>Polyneoptera</taxon>
        <taxon>Phasmatodea</taxon>
        <taxon>Timematodea</taxon>
        <taxon>Timematoidea</taxon>
        <taxon>Timematidae</taxon>
        <taxon>Timema</taxon>
    </lineage>
</organism>
<feature type="chain" id="PRO_5031119726" evidence="2">
    <location>
        <begin position="21"/>
        <end position="123"/>
    </location>
</feature>
<accession>A0A7R9PRP6</accession>
<name>A0A7R9PRP6_TIMGE</name>